<name>A0A2U8P917_9BRAD</name>
<gene>
    <name evidence="1" type="ORF">CIT37_20200</name>
</gene>
<proteinExistence type="predicted"/>
<protein>
    <submittedName>
        <fullName evidence="1">Uncharacterized protein</fullName>
    </submittedName>
</protein>
<accession>A0A2U8P917</accession>
<sequence>MRFVDNVAECMRIARRRDLLLNPLNLEFCTTGELTVQKVPRLSGRHLLNDEQPLLQHLDKNLRIDTHALGSI</sequence>
<reference evidence="1 2" key="2">
    <citation type="journal article" date="2017" name="Syst. Appl. Microbiol.">
        <title>Soybeans inoculated with root zone soils of Canadian native legumes harbour diverse and novel Bradyrhizobium spp. that possess agricultural potential.</title>
        <authorList>
            <person name="Bromfield E.S.P."/>
            <person name="Cloutier S."/>
            <person name="Tambong J.T."/>
            <person name="Tran Thi T.V."/>
        </authorList>
    </citation>
    <scope>NUCLEOTIDE SEQUENCE [LARGE SCALE GENOMIC DNA]</scope>
    <source>
        <strain evidence="1 2">OO99</strain>
    </source>
</reference>
<dbReference type="EMBL" id="CP029425">
    <property type="protein sequence ID" value="AWL94222.1"/>
    <property type="molecule type" value="Genomic_DNA"/>
</dbReference>
<reference evidence="1 2" key="1">
    <citation type="journal article" date="2014" name="Int. J. Syst. Evol. Microbiol.">
        <title>Bradyrhizobium ottawaense sp. nov., a symbiotic nitrogen fixing bacterium from root nodules of soybeans in Canada.</title>
        <authorList>
            <person name="Yu X."/>
            <person name="Cloutier S."/>
            <person name="Tambong J.T."/>
            <person name="Bromfield E.S."/>
        </authorList>
    </citation>
    <scope>NUCLEOTIDE SEQUENCE [LARGE SCALE GENOMIC DNA]</scope>
    <source>
        <strain evidence="1 2">OO99</strain>
    </source>
</reference>
<dbReference type="Proteomes" id="UP000215703">
    <property type="component" value="Chromosome"/>
</dbReference>
<evidence type="ECO:0000313" key="1">
    <source>
        <dbReference type="EMBL" id="AWL94222.1"/>
    </source>
</evidence>
<evidence type="ECO:0000313" key="2">
    <source>
        <dbReference type="Proteomes" id="UP000215703"/>
    </source>
</evidence>
<dbReference type="AlphaFoldDB" id="A0A2U8P917"/>
<organism evidence="1 2">
    <name type="scientific">Bradyrhizobium ottawaense</name>
    <dbReference type="NCBI Taxonomy" id="931866"/>
    <lineage>
        <taxon>Bacteria</taxon>
        <taxon>Pseudomonadati</taxon>
        <taxon>Pseudomonadota</taxon>
        <taxon>Alphaproteobacteria</taxon>
        <taxon>Hyphomicrobiales</taxon>
        <taxon>Nitrobacteraceae</taxon>
        <taxon>Bradyrhizobium</taxon>
    </lineage>
</organism>